<dbReference type="STRING" id="720554.Clocl_3073"/>
<comment type="similarity">
    <text evidence="2">Belongs to the auxin efflux carrier (TC 2.A.69) family.</text>
</comment>
<dbReference type="RefSeq" id="WP_014256147.1">
    <property type="nucleotide sequence ID" value="NC_016627.1"/>
</dbReference>
<dbReference type="Pfam" id="PF03547">
    <property type="entry name" value="Mem_trans"/>
    <property type="match status" value="2"/>
</dbReference>
<dbReference type="Gene3D" id="1.20.1530.20">
    <property type="match status" value="1"/>
</dbReference>
<gene>
    <name evidence="9" type="ordered locus">Clocl_3073</name>
</gene>
<feature type="transmembrane region" description="Helical" evidence="8">
    <location>
        <begin position="37"/>
        <end position="56"/>
    </location>
</feature>
<dbReference type="AlphaFoldDB" id="G8LV25"/>
<dbReference type="OrthoDB" id="9798064at2"/>
<dbReference type="GO" id="GO:0005886">
    <property type="term" value="C:plasma membrane"/>
    <property type="evidence" value="ECO:0007669"/>
    <property type="project" value="UniProtKB-SubCell"/>
</dbReference>
<dbReference type="KEGG" id="ccl:Clocl_3073"/>
<feature type="transmembrane region" description="Helical" evidence="8">
    <location>
        <begin position="277"/>
        <end position="295"/>
    </location>
</feature>
<proteinExistence type="inferred from homology"/>
<dbReference type="InterPro" id="IPR004776">
    <property type="entry name" value="Mem_transp_PIN-like"/>
</dbReference>
<feature type="transmembrane region" description="Helical" evidence="8">
    <location>
        <begin position="242"/>
        <end position="265"/>
    </location>
</feature>
<evidence type="ECO:0000256" key="7">
    <source>
        <dbReference type="ARBA" id="ARBA00023136"/>
    </source>
</evidence>
<keyword evidence="5 8" id="KW-0812">Transmembrane</keyword>
<keyword evidence="10" id="KW-1185">Reference proteome</keyword>
<feature type="transmembrane region" description="Helical" evidence="8">
    <location>
        <begin position="68"/>
        <end position="90"/>
    </location>
</feature>
<name>G8LV25_ACECE</name>
<dbReference type="InterPro" id="IPR038770">
    <property type="entry name" value="Na+/solute_symporter_sf"/>
</dbReference>
<feature type="transmembrane region" description="Helical" evidence="8">
    <location>
        <begin position="6"/>
        <end position="25"/>
    </location>
</feature>
<evidence type="ECO:0000256" key="1">
    <source>
        <dbReference type="ARBA" id="ARBA00004651"/>
    </source>
</evidence>
<accession>G8LV25</accession>
<evidence type="ECO:0000313" key="10">
    <source>
        <dbReference type="Proteomes" id="UP000005435"/>
    </source>
</evidence>
<dbReference type="PANTHER" id="PTHR36838:SF1">
    <property type="entry name" value="SLR1864 PROTEIN"/>
    <property type="match status" value="1"/>
</dbReference>
<dbReference type="Proteomes" id="UP000005435">
    <property type="component" value="Chromosome"/>
</dbReference>
<feature type="transmembrane region" description="Helical" evidence="8">
    <location>
        <begin position="172"/>
        <end position="191"/>
    </location>
</feature>
<feature type="transmembrane region" description="Helical" evidence="8">
    <location>
        <begin position="130"/>
        <end position="151"/>
    </location>
</feature>
<keyword evidence="7 8" id="KW-0472">Membrane</keyword>
<keyword evidence="3" id="KW-0813">Transport</keyword>
<evidence type="ECO:0000256" key="4">
    <source>
        <dbReference type="ARBA" id="ARBA00022475"/>
    </source>
</evidence>
<dbReference type="GO" id="GO:0055085">
    <property type="term" value="P:transmembrane transport"/>
    <property type="evidence" value="ECO:0007669"/>
    <property type="project" value="InterPro"/>
</dbReference>
<protein>
    <submittedName>
        <fullName evidence="9">Putative permease</fullName>
    </submittedName>
</protein>
<evidence type="ECO:0000256" key="8">
    <source>
        <dbReference type="SAM" id="Phobius"/>
    </source>
</evidence>
<evidence type="ECO:0000256" key="5">
    <source>
        <dbReference type="ARBA" id="ARBA00022692"/>
    </source>
</evidence>
<comment type="subcellular location">
    <subcellularLocation>
        <location evidence="1">Cell membrane</location>
        <topology evidence="1">Multi-pass membrane protein</topology>
    </subcellularLocation>
</comment>
<dbReference type="eggNOG" id="COG0679">
    <property type="taxonomic scope" value="Bacteria"/>
</dbReference>
<feature type="transmembrane region" description="Helical" evidence="8">
    <location>
        <begin position="102"/>
        <end position="124"/>
    </location>
</feature>
<evidence type="ECO:0000256" key="3">
    <source>
        <dbReference type="ARBA" id="ARBA00022448"/>
    </source>
</evidence>
<dbReference type="PANTHER" id="PTHR36838">
    <property type="entry name" value="AUXIN EFFLUX CARRIER FAMILY PROTEIN"/>
    <property type="match status" value="1"/>
</dbReference>
<reference evidence="10" key="1">
    <citation type="submission" date="2011-12" db="EMBL/GenBank/DDBJ databases">
        <title>Complete sequence of Clostridium clariflavum DSM 19732.</title>
        <authorList>
            <consortium name="US DOE Joint Genome Institute"/>
            <person name="Lucas S."/>
            <person name="Han J."/>
            <person name="Lapidus A."/>
            <person name="Cheng J.-F."/>
            <person name="Goodwin L."/>
            <person name="Pitluck S."/>
            <person name="Peters L."/>
            <person name="Teshima H."/>
            <person name="Detter J.C."/>
            <person name="Han C."/>
            <person name="Tapia R."/>
            <person name="Land M."/>
            <person name="Hauser L."/>
            <person name="Kyrpides N."/>
            <person name="Ivanova N."/>
            <person name="Pagani I."/>
            <person name="Kitzmiller T."/>
            <person name="Lynd L."/>
            <person name="Izquierdo J."/>
            <person name="Woyke T."/>
        </authorList>
    </citation>
    <scope>NUCLEOTIDE SEQUENCE [LARGE SCALE GENOMIC DNA]</scope>
    <source>
        <strain evidence="10">DSM 19732 / NBRC 101661 / EBR45</strain>
    </source>
</reference>
<feature type="transmembrane region" description="Helical" evidence="8">
    <location>
        <begin position="211"/>
        <end position="230"/>
    </location>
</feature>
<evidence type="ECO:0000313" key="9">
    <source>
        <dbReference type="EMBL" id="AEV69602.1"/>
    </source>
</evidence>
<reference evidence="9 10" key="2">
    <citation type="journal article" date="2012" name="Stand. Genomic Sci.">
        <title>Complete Genome Sequence of Clostridium clariflavum DSM 19732.</title>
        <authorList>
            <person name="Izquierdo J.A."/>
            <person name="Goodwin L."/>
            <person name="Davenport K.W."/>
            <person name="Teshima H."/>
            <person name="Bruce D."/>
            <person name="Detter C."/>
            <person name="Tapia R."/>
            <person name="Han S."/>
            <person name="Land M."/>
            <person name="Hauser L."/>
            <person name="Jeffries C.D."/>
            <person name="Han J."/>
            <person name="Pitluck S."/>
            <person name="Nolan M."/>
            <person name="Chen A."/>
            <person name="Huntemann M."/>
            <person name="Mavromatis K."/>
            <person name="Mikhailova N."/>
            <person name="Liolios K."/>
            <person name="Woyke T."/>
            <person name="Lynd L.R."/>
        </authorList>
    </citation>
    <scope>NUCLEOTIDE SEQUENCE [LARGE SCALE GENOMIC DNA]</scope>
    <source>
        <strain evidence="10">DSM 19732 / NBRC 101661 / EBR45</strain>
    </source>
</reference>
<feature type="transmembrane region" description="Helical" evidence="8">
    <location>
        <begin position="307"/>
        <end position="330"/>
    </location>
</feature>
<organism evidence="9 10">
    <name type="scientific">Acetivibrio clariflavus (strain DSM 19732 / NBRC 101661 / EBR45)</name>
    <name type="common">Clostridium clariflavum</name>
    <dbReference type="NCBI Taxonomy" id="720554"/>
    <lineage>
        <taxon>Bacteria</taxon>
        <taxon>Bacillati</taxon>
        <taxon>Bacillota</taxon>
        <taxon>Clostridia</taxon>
        <taxon>Eubacteriales</taxon>
        <taxon>Oscillospiraceae</taxon>
        <taxon>Acetivibrio</taxon>
    </lineage>
</organism>
<dbReference type="HOGENOM" id="CLU_056175_1_1_9"/>
<evidence type="ECO:0000256" key="6">
    <source>
        <dbReference type="ARBA" id="ARBA00022989"/>
    </source>
</evidence>
<dbReference type="EMBL" id="CP003065">
    <property type="protein sequence ID" value="AEV69602.1"/>
    <property type="molecule type" value="Genomic_DNA"/>
</dbReference>
<sequence precursor="true">MEEVRIILNQISILTLLGLIGFIAGKTKYLPQNAGIVISRVVVKLTAPFLIFVTLAKREFSIESIASILGVLLLGTLFLLTSFLIGSFGCKILKLEGATANIYKMHSVFGNVIYLAFPLLSSLFGDDGLFYGVVFSIANDTLLWTLGIFLVNKHKKTSIKDNLKHLINGNTMAMCLGLIVLIVKMFLGQSINNIPYVLEVSGFVHDVLNSLGSTTFPLSMLFIGLILSEIKIEKVSDFAKRLHIFVLALFKLIIVPVLALILLSLTGDWIDPVAKHVIVLELAVPCGTIVPALAAEYGSDYRTATENVFVTTVLGILSMPLIVYLMQIMIK</sequence>
<keyword evidence="6 8" id="KW-1133">Transmembrane helix</keyword>
<keyword evidence="4" id="KW-1003">Cell membrane</keyword>
<evidence type="ECO:0000256" key="2">
    <source>
        <dbReference type="ARBA" id="ARBA00010145"/>
    </source>
</evidence>